<feature type="compositionally biased region" description="Low complexity" evidence="1">
    <location>
        <begin position="715"/>
        <end position="729"/>
    </location>
</feature>
<dbReference type="SUPFAM" id="SSF50729">
    <property type="entry name" value="PH domain-like"/>
    <property type="match status" value="1"/>
</dbReference>
<sequence length="842" mass="95898">MQSHNDPKIPPSQELSSLISQFSEEVPAASPVFEGHLYLRTEKKQWQWRLFRFDGSSFTCLSTRKVKLPPNTAVDGPSDPNLQLSFLQASPPTSFTSPLLATPKKQPHIRLTSKSNQLKNQSQDPERVMASYYQLPKFTIDIANISAVSMLKRPSKTNNNSNKNNSQGFYSAITIAPAPSKCFCVRTFDGQCFVMKAQKQKDLERWLFVLTKMWNFVQADILQTPHSQPSCQINQTEPSQYDQRYRMPILSFEKTHWIEEWRKSLAELIAYDPNIKVSPPPIESIPDDDRMSVYSDMTSVSNRNQQTTYAYGKPSGLPSRRRTPTISSKRSNRSLQKLPTAVELEMPLQQRTRSSLRKKRSDDVKNWIEPAKRMERPTVAHPNTTPTDPSILRRNLSVQSASRSVRTSSMRKPMIQRLSTNFNPGRVSSSPEIYHIDFFQDTMTVDTDAQLDVNNDEQDKRLPTVRYHPSVRGKAVHIVNQDRQSQFLLRGAEEEKEEKDTRNSQSTSRRRSSVPLEVEMQLSLHPHHHHSFGDERLSTISPLQNLANVENGLSFKRRRERTPSGNPATPPPLMSPWTSDLTVDQDEEVCLADIQKSLQQTHLNDGWQHTRSPSASSILDLQKQQNYMYGTPIMPYPQSCYPPPSPSPAMVNNAATNNNQSYQNFPFVSPIVAPAIPPVQIIRPTTITSPTCFSYERPFLQDKYNDKDNLEPIMSRSSRSSTNRNTSSRKGYEPPGVDAQHGNYSNQNQKRESWAMKTWTTPDFQHPTSAATATIGGTNARPQSMAPEDYYVKKSRPRSWMIPSRSALTEKFPERLEPSDVIVTGRRSMDLITEGRKGKRWG</sequence>
<feature type="region of interest" description="Disordered" evidence="1">
    <location>
        <begin position="307"/>
        <end position="335"/>
    </location>
</feature>
<feature type="compositionally biased region" description="Polar residues" evidence="1">
    <location>
        <begin position="324"/>
        <end position="335"/>
    </location>
</feature>
<dbReference type="EMBL" id="KV440990">
    <property type="protein sequence ID" value="OAD69983.1"/>
    <property type="molecule type" value="Genomic_DNA"/>
</dbReference>
<feature type="region of interest" description="Disordered" evidence="1">
    <location>
        <begin position="106"/>
        <end position="125"/>
    </location>
</feature>
<dbReference type="Proteomes" id="UP000077315">
    <property type="component" value="Unassembled WGS sequence"/>
</dbReference>
<dbReference type="OrthoDB" id="2412252at2759"/>
<feature type="region of interest" description="Disordered" evidence="1">
    <location>
        <begin position="706"/>
        <end position="751"/>
    </location>
</feature>
<name>A0A162TUR2_PHYB8</name>
<feature type="compositionally biased region" description="Polar residues" evidence="1">
    <location>
        <begin position="112"/>
        <end position="123"/>
    </location>
</feature>
<dbReference type="VEuPathDB" id="FungiDB:PHYBLDRAFT_171998"/>
<keyword evidence="4" id="KW-1185">Reference proteome</keyword>
<dbReference type="SMART" id="SM00233">
    <property type="entry name" value="PH"/>
    <property type="match status" value="1"/>
</dbReference>
<proteinExistence type="predicted"/>
<reference evidence="4" key="1">
    <citation type="submission" date="2015-06" db="EMBL/GenBank/DDBJ databases">
        <title>Expansion of signal transduction pathways in fungi by whole-genome duplication.</title>
        <authorList>
            <consortium name="DOE Joint Genome Institute"/>
            <person name="Corrochano L.M."/>
            <person name="Kuo A."/>
            <person name="Marcet-Houben M."/>
            <person name="Polaino S."/>
            <person name="Salamov A."/>
            <person name="Villalobos J.M."/>
            <person name="Alvarez M.I."/>
            <person name="Avalos J."/>
            <person name="Benito E.P."/>
            <person name="Benoit I."/>
            <person name="Burger G."/>
            <person name="Camino L.P."/>
            <person name="Canovas D."/>
            <person name="Cerda-Olmedo E."/>
            <person name="Cheng J.-F."/>
            <person name="Dominguez A."/>
            <person name="Elias M."/>
            <person name="Eslava A.P."/>
            <person name="Glaser F."/>
            <person name="Grimwood J."/>
            <person name="Gutierrez G."/>
            <person name="Heitman J."/>
            <person name="Henrissat B."/>
            <person name="Iturriaga E.A."/>
            <person name="Lang B.F."/>
            <person name="Lavin J.L."/>
            <person name="Lee S."/>
            <person name="Li W."/>
            <person name="Lindquist E."/>
            <person name="Lopez-Garcia S."/>
            <person name="Luque E.M."/>
            <person name="Marcos A.T."/>
            <person name="Martin J."/>
            <person name="McCluskey K."/>
            <person name="Medina H.R."/>
            <person name="Miralles-Duran A."/>
            <person name="Miyazaki A."/>
            <person name="Munoz-Torres E."/>
            <person name="Oguiza J.A."/>
            <person name="Ohm R."/>
            <person name="Olmedo M."/>
            <person name="Orejas M."/>
            <person name="Ortiz-Castellanos L."/>
            <person name="Pisabarro A.G."/>
            <person name="Rodriguez-Romero J."/>
            <person name="Ruiz-Herrera J."/>
            <person name="Ruiz-Vazquez R."/>
            <person name="Sanz C."/>
            <person name="Schackwitz W."/>
            <person name="Schmutz J."/>
            <person name="Shahriari M."/>
            <person name="Shelest E."/>
            <person name="Silva-Franco F."/>
            <person name="Soanes D."/>
            <person name="Syed K."/>
            <person name="Tagua V.G."/>
            <person name="Talbot N.J."/>
            <person name="Thon M."/>
            <person name="De vries R.P."/>
            <person name="Wiebenga A."/>
            <person name="Yadav J.S."/>
            <person name="Braun E.L."/>
            <person name="Baker S."/>
            <person name="Garre V."/>
            <person name="Horwitz B."/>
            <person name="Torres-Martinez S."/>
            <person name="Idnurm A."/>
            <person name="Herrera-Estrella A."/>
            <person name="Gabaldon T."/>
            <person name="Grigoriev I.V."/>
        </authorList>
    </citation>
    <scope>NUCLEOTIDE SEQUENCE [LARGE SCALE GENOMIC DNA]</scope>
    <source>
        <strain evidence="4">NRRL 1555(-)</strain>
    </source>
</reference>
<feature type="region of interest" description="Disordered" evidence="1">
    <location>
        <begin position="488"/>
        <end position="515"/>
    </location>
</feature>
<feature type="region of interest" description="Disordered" evidence="1">
    <location>
        <begin position="551"/>
        <end position="576"/>
    </location>
</feature>
<dbReference type="PROSITE" id="PS50003">
    <property type="entry name" value="PH_DOMAIN"/>
    <property type="match status" value="1"/>
</dbReference>
<evidence type="ECO:0000256" key="1">
    <source>
        <dbReference type="SAM" id="MobiDB-lite"/>
    </source>
</evidence>
<feature type="domain" description="PH" evidence="2">
    <location>
        <begin position="30"/>
        <end position="215"/>
    </location>
</feature>
<evidence type="ECO:0000313" key="4">
    <source>
        <dbReference type="Proteomes" id="UP000077315"/>
    </source>
</evidence>
<dbReference type="InterPro" id="IPR001849">
    <property type="entry name" value="PH_domain"/>
</dbReference>
<accession>A0A162TUR2</accession>
<dbReference type="GeneID" id="28997618"/>
<dbReference type="AlphaFoldDB" id="A0A162TUR2"/>
<evidence type="ECO:0000313" key="3">
    <source>
        <dbReference type="EMBL" id="OAD69983.1"/>
    </source>
</evidence>
<organism evidence="3 4">
    <name type="scientific">Phycomyces blakesleeanus (strain ATCC 8743b / DSM 1359 / FGSC 10004 / NBRC 33097 / NRRL 1555)</name>
    <dbReference type="NCBI Taxonomy" id="763407"/>
    <lineage>
        <taxon>Eukaryota</taxon>
        <taxon>Fungi</taxon>
        <taxon>Fungi incertae sedis</taxon>
        <taxon>Mucoromycota</taxon>
        <taxon>Mucoromycotina</taxon>
        <taxon>Mucoromycetes</taxon>
        <taxon>Mucorales</taxon>
        <taxon>Phycomycetaceae</taxon>
        <taxon>Phycomyces</taxon>
    </lineage>
</organism>
<protein>
    <recommendedName>
        <fullName evidence="2">PH domain-containing protein</fullName>
    </recommendedName>
</protein>
<dbReference type="RefSeq" id="XP_018288023.1">
    <property type="nucleotide sequence ID" value="XM_018436712.1"/>
</dbReference>
<dbReference type="InParanoid" id="A0A162TUR2"/>
<evidence type="ECO:0000259" key="2">
    <source>
        <dbReference type="PROSITE" id="PS50003"/>
    </source>
</evidence>
<gene>
    <name evidence="3" type="ORF">PHYBLDRAFT_171998</name>
</gene>